<evidence type="ECO:0000313" key="8">
    <source>
        <dbReference type="Proteomes" id="UP001159405"/>
    </source>
</evidence>
<dbReference type="InterPro" id="IPR009057">
    <property type="entry name" value="Homeodomain-like_sf"/>
</dbReference>
<protein>
    <recommendedName>
        <fullName evidence="6">Homeobox domain-containing protein</fullName>
    </recommendedName>
</protein>
<name>A0ABN8RXI7_9CNID</name>
<proteinExistence type="predicted"/>
<evidence type="ECO:0000259" key="6">
    <source>
        <dbReference type="PROSITE" id="PS50071"/>
    </source>
</evidence>
<keyword evidence="3 4" id="KW-0539">Nucleus</keyword>
<keyword evidence="2 4" id="KW-0371">Homeobox</keyword>
<organism evidence="7 8">
    <name type="scientific">Porites lobata</name>
    <dbReference type="NCBI Taxonomy" id="104759"/>
    <lineage>
        <taxon>Eukaryota</taxon>
        <taxon>Metazoa</taxon>
        <taxon>Cnidaria</taxon>
        <taxon>Anthozoa</taxon>
        <taxon>Hexacorallia</taxon>
        <taxon>Scleractinia</taxon>
        <taxon>Fungiina</taxon>
        <taxon>Poritidae</taxon>
        <taxon>Porites</taxon>
    </lineage>
</organism>
<evidence type="ECO:0000256" key="3">
    <source>
        <dbReference type="ARBA" id="ARBA00023242"/>
    </source>
</evidence>
<sequence length="127" mass="14436">MTSVKFARFAVTVNEQDRNALMEFVLKRGGNITECFEPREETRETPGKALILLPGKRKSNENAASASSKKRVVFKEYQLSGLRQAFQGTNGHASPELTEKLAETLDVDAKQVKTWFQNQRNKAKREY</sequence>
<evidence type="ECO:0000256" key="2">
    <source>
        <dbReference type="ARBA" id="ARBA00023155"/>
    </source>
</evidence>
<dbReference type="InterPro" id="IPR050460">
    <property type="entry name" value="Distal-less_Homeobox_TF"/>
</dbReference>
<dbReference type="InterPro" id="IPR001356">
    <property type="entry name" value="HD"/>
</dbReference>
<evidence type="ECO:0000256" key="4">
    <source>
        <dbReference type="PROSITE-ProRule" id="PRU00108"/>
    </source>
</evidence>
<evidence type="ECO:0000256" key="1">
    <source>
        <dbReference type="ARBA" id="ARBA00023125"/>
    </source>
</evidence>
<dbReference type="EMBL" id="CALNXK010000342">
    <property type="protein sequence ID" value="CAH3183095.1"/>
    <property type="molecule type" value="Genomic_DNA"/>
</dbReference>
<dbReference type="SMART" id="SM00389">
    <property type="entry name" value="HOX"/>
    <property type="match status" value="1"/>
</dbReference>
<dbReference type="PANTHER" id="PTHR24327">
    <property type="entry name" value="HOMEOBOX PROTEIN"/>
    <property type="match status" value="1"/>
</dbReference>
<evidence type="ECO:0000313" key="7">
    <source>
        <dbReference type="EMBL" id="CAH3183095.1"/>
    </source>
</evidence>
<evidence type="ECO:0000256" key="5">
    <source>
        <dbReference type="RuleBase" id="RU000682"/>
    </source>
</evidence>
<keyword evidence="1 4" id="KW-0238">DNA-binding</keyword>
<dbReference type="PANTHER" id="PTHR24327:SF41">
    <property type="entry name" value="BRAIN-SPECIFIC HOMEOBOX PROTEIN"/>
    <property type="match status" value="1"/>
</dbReference>
<comment type="subcellular location">
    <subcellularLocation>
        <location evidence="4 5">Nucleus</location>
    </subcellularLocation>
</comment>
<accession>A0ABN8RXI7</accession>
<dbReference type="SUPFAM" id="SSF46689">
    <property type="entry name" value="Homeodomain-like"/>
    <property type="match status" value="1"/>
</dbReference>
<dbReference type="Proteomes" id="UP001159405">
    <property type="component" value="Unassembled WGS sequence"/>
</dbReference>
<dbReference type="PROSITE" id="PS50071">
    <property type="entry name" value="HOMEOBOX_2"/>
    <property type="match status" value="1"/>
</dbReference>
<keyword evidence="8" id="KW-1185">Reference proteome</keyword>
<dbReference type="Gene3D" id="1.10.10.60">
    <property type="entry name" value="Homeodomain-like"/>
    <property type="match status" value="1"/>
</dbReference>
<dbReference type="InterPro" id="IPR017970">
    <property type="entry name" value="Homeobox_CS"/>
</dbReference>
<dbReference type="PROSITE" id="PS00027">
    <property type="entry name" value="HOMEOBOX_1"/>
    <property type="match status" value="1"/>
</dbReference>
<gene>
    <name evidence="7" type="ORF">PLOB_00028047</name>
</gene>
<feature type="domain" description="Homeobox" evidence="6">
    <location>
        <begin position="65"/>
        <end position="126"/>
    </location>
</feature>
<comment type="caution">
    <text evidence="7">The sequence shown here is derived from an EMBL/GenBank/DDBJ whole genome shotgun (WGS) entry which is preliminary data.</text>
</comment>
<dbReference type="CDD" id="cd00086">
    <property type="entry name" value="homeodomain"/>
    <property type="match status" value="1"/>
</dbReference>
<feature type="DNA-binding region" description="Homeobox" evidence="4">
    <location>
        <begin position="67"/>
        <end position="127"/>
    </location>
</feature>
<dbReference type="Pfam" id="PF00046">
    <property type="entry name" value="Homeodomain"/>
    <property type="match status" value="1"/>
</dbReference>
<reference evidence="7 8" key="1">
    <citation type="submission" date="2022-05" db="EMBL/GenBank/DDBJ databases">
        <authorList>
            <consortium name="Genoscope - CEA"/>
            <person name="William W."/>
        </authorList>
    </citation>
    <scope>NUCLEOTIDE SEQUENCE [LARGE SCALE GENOMIC DNA]</scope>
</reference>